<dbReference type="InterPro" id="IPR027417">
    <property type="entry name" value="P-loop_NTPase"/>
</dbReference>
<organism evidence="10 11">
    <name type="scientific">Salipiger bermudensis (strain DSM 26914 / JCM 13377 / KCTC 12554 / HTCC2601)</name>
    <name type="common">Pelagibaca bermudensis</name>
    <dbReference type="NCBI Taxonomy" id="314265"/>
    <lineage>
        <taxon>Bacteria</taxon>
        <taxon>Pseudomonadati</taxon>
        <taxon>Pseudomonadota</taxon>
        <taxon>Alphaproteobacteria</taxon>
        <taxon>Rhodobacterales</taxon>
        <taxon>Roseobacteraceae</taxon>
        <taxon>Salipiger</taxon>
    </lineage>
</organism>
<dbReference type="SUPFAM" id="SSF46689">
    <property type="entry name" value="Homeodomain-like"/>
    <property type="match status" value="1"/>
</dbReference>
<reference evidence="10 11" key="1">
    <citation type="journal article" date="2010" name="J. Bacteriol.">
        <title>Genome sequences of Pelagibaca bermudensis HTCC2601T and Maritimibacter alkaliphilus HTCC2654T, the type strains of two marine Roseobacter genera.</title>
        <authorList>
            <person name="Thrash J.C."/>
            <person name="Cho J.C."/>
            <person name="Ferriera S."/>
            <person name="Johnson J."/>
            <person name="Vergin K.L."/>
            <person name="Giovannoni S.J."/>
        </authorList>
    </citation>
    <scope>NUCLEOTIDE SEQUENCE [LARGE SCALE GENOMIC DNA]</scope>
    <source>
        <strain evidence="11">DSM 26914 / JCM 13377 / KCTC 12554 / HTCC2601</strain>
    </source>
</reference>
<dbReference type="GO" id="GO:0000160">
    <property type="term" value="P:phosphorelay signal transduction system"/>
    <property type="evidence" value="ECO:0007669"/>
    <property type="project" value="UniProtKB-KW"/>
</dbReference>
<dbReference type="GO" id="GO:0006355">
    <property type="term" value="P:regulation of DNA-templated transcription"/>
    <property type="evidence" value="ECO:0007669"/>
    <property type="project" value="InterPro"/>
</dbReference>
<dbReference type="InterPro" id="IPR001789">
    <property type="entry name" value="Sig_transdc_resp-reg_receiver"/>
</dbReference>
<dbReference type="InterPro" id="IPR002197">
    <property type="entry name" value="HTH_Fis"/>
</dbReference>
<dbReference type="STRING" id="314265.R2601_16250"/>
<dbReference type="GO" id="GO:0043565">
    <property type="term" value="F:sequence-specific DNA binding"/>
    <property type="evidence" value="ECO:0007669"/>
    <property type="project" value="InterPro"/>
</dbReference>
<dbReference type="Gene3D" id="3.40.50.300">
    <property type="entry name" value="P-loop containing nucleotide triphosphate hydrolases"/>
    <property type="match status" value="1"/>
</dbReference>
<accession>Q0FR98</accession>
<evidence type="ECO:0000259" key="8">
    <source>
        <dbReference type="PROSITE" id="PS50045"/>
    </source>
</evidence>
<keyword evidence="1" id="KW-0547">Nucleotide-binding</keyword>
<keyword evidence="2" id="KW-0067">ATP-binding</keyword>
<keyword evidence="5" id="KW-0238">DNA-binding</keyword>
<dbReference type="InterPro" id="IPR009057">
    <property type="entry name" value="Homeodomain-like_sf"/>
</dbReference>
<dbReference type="SMART" id="SM00448">
    <property type="entry name" value="REC"/>
    <property type="match status" value="1"/>
</dbReference>
<dbReference type="SUPFAM" id="SSF52172">
    <property type="entry name" value="CheY-like"/>
    <property type="match status" value="1"/>
</dbReference>
<dbReference type="PROSITE" id="PS50045">
    <property type="entry name" value="SIGMA54_INTERACT_4"/>
    <property type="match status" value="1"/>
</dbReference>
<dbReference type="PANTHER" id="PTHR32071">
    <property type="entry name" value="TRANSCRIPTIONAL REGULATORY PROTEIN"/>
    <property type="match status" value="1"/>
</dbReference>
<dbReference type="InterPro" id="IPR011006">
    <property type="entry name" value="CheY-like_superfamily"/>
</dbReference>
<dbReference type="Gene3D" id="3.40.50.2300">
    <property type="match status" value="1"/>
</dbReference>
<dbReference type="Gene3D" id="1.10.10.60">
    <property type="entry name" value="Homeodomain-like"/>
    <property type="match status" value="1"/>
</dbReference>
<evidence type="ECO:0000256" key="4">
    <source>
        <dbReference type="ARBA" id="ARBA00023015"/>
    </source>
</evidence>
<sequence>MSDGTLPTVLVVDDEPFSVASMRMALEDDFNVLEATDAEAAWRLLEENWVQVVVSDQRMPGRTGVELLSDVRDRWPETVRIIVTGYTESSDMIDAINKAGIYQFITKPWHPEQFLMAVRNAARLFELSREHERMSLEMRYLGNTATQKMQARRQQAQEAAGFDKVLRGTGSPLNPTIALARQYASFEVPVLITGEAGTGKGDLARAMHYGSLRADRPFYKLNCAGMSDEVLAAELFGAKRGAVPGAVQARAGLLQKADRGTLFLNGVDALSPAMQLQLLHLVTEGSFQPVGGHETLQSGARLLFGTHRDLRAMIQRGQFRSDLFFEMAVTELAIPALRSRVPDIPLLAERMLHEAAELHGKPVRGIARPALAFLESYDWPGNLPELRNEVTRMLILAQDMTLGPELISRHILQAGKHGERAEGAELPASGTDLCTLEGTLKERVELMEMRILGETLTRLKWNKSKAAAELGLSRVGLRAKLDRYGIEPHASVSEED</sequence>
<evidence type="ECO:0000256" key="5">
    <source>
        <dbReference type="ARBA" id="ARBA00023125"/>
    </source>
</evidence>
<feature type="domain" description="Response regulatory" evidence="9">
    <location>
        <begin position="8"/>
        <end position="122"/>
    </location>
</feature>
<feature type="domain" description="Sigma-54 factor interaction" evidence="8">
    <location>
        <begin position="166"/>
        <end position="395"/>
    </location>
</feature>
<dbReference type="PRINTS" id="PR01590">
    <property type="entry name" value="HTHFIS"/>
</dbReference>
<evidence type="ECO:0000259" key="9">
    <source>
        <dbReference type="PROSITE" id="PS50110"/>
    </source>
</evidence>
<dbReference type="Pfam" id="PF00072">
    <property type="entry name" value="Response_reg"/>
    <property type="match status" value="1"/>
</dbReference>
<dbReference type="PROSITE" id="PS50110">
    <property type="entry name" value="RESPONSE_REGULATORY"/>
    <property type="match status" value="1"/>
</dbReference>
<keyword evidence="6" id="KW-0804">Transcription</keyword>
<evidence type="ECO:0000256" key="2">
    <source>
        <dbReference type="ARBA" id="ARBA00022840"/>
    </source>
</evidence>
<protein>
    <submittedName>
        <fullName evidence="10">HupR response regulator</fullName>
    </submittedName>
</protein>
<name>Q0FR98_SALBH</name>
<dbReference type="Pfam" id="PF00158">
    <property type="entry name" value="Sigma54_activat"/>
    <property type="match status" value="1"/>
</dbReference>
<dbReference type="PANTHER" id="PTHR32071:SF117">
    <property type="entry name" value="PTS-DEPENDENT DIHYDROXYACETONE KINASE OPERON REGULATORY PROTEIN-RELATED"/>
    <property type="match status" value="1"/>
</dbReference>
<evidence type="ECO:0000313" key="11">
    <source>
        <dbReference type="Proteomes" id="UP000006230"/>
    </source>
</evidence>
<evidence type="ECO:0000256" key="7">
    <source>
        <dbReference type="PROSITE-ProRule" id="PRU00169"/>
    </source>
</evidence>
<gene>
    <name evidence="10" type="ORF">R2601_16250</name>
</gene>
<dbReference type="InterPro" id="IPR002078">
    <property type="entry name" value="Sigma_54_int"/>
</dbReference>
<evidence type="ECO:0000313" key="10">
    <source>
        <dbReference type="EMBL" id="EAU46689.1"/>
    </source>
</evidence>
<dbReference type="Pfam" id="PF02954">
    <property type="entry name" value="HTH_8"/>
    <property type="match status" value="1"/>
</dbReference>
<keyword evidence="3" id="KW-0902">Two-component regulatory system</keyword>
<dbReference type="InterPro" id="IPR058031">
    <property type="entry name" value="AAA_lid_NorR"/>
</dbReference>
<dbReference type="RefSeq" id="WP_007796541.1">
    <property type="nucleotide sequence ID" value="NZ_DS022276.1"/>
</dbReference>
<dbReference type="CDD" id="cd00009">
    <property type="entry name" value="AAA"/>
    <property type="match status" value="1"/>
</dbReference>
<dbReference type="EMBL" id="AATQ01000012">
    <property type="protein sequence ID" value="EAU46689.1"/>
    <property type="molecule type" value="Genomic_DNA"/>
</dbReference>
<dbReference type="Pfam" id="PF25601">
    <property type="entry name" value="AAA_lid_14"/>
    <property type="match status" value="1"/>
</dbReference>
<keyword evidence="11" id="KW-1185">Reference proteome</keyword>
<comment type="caution">
    <text evidence="10">The sequence shown here is derived from an EMBL/GenBank/DDBJ whole genome shotgun (WGS) entry which is preliminary data.</text>
</comment>
<dbReference type="OrthoDB" id="9762726at2"/>
<dbReference type="AlphaFoldDB" id="Q0FR98"/>
<evidence type="ECO:0000256" key="1">
    <source>
        <dbReference type="ARBA" id="ARBA00022741"/>
    </source>
</evidence>
<evidence type="ECO:0000256" key="6">
    <source>
        <dbReference type="ARBA" id="ARBA00023163"/>
    </source>
</evidence>
<dbReference type="Gene3D" id="1.10.8.60">
    <property type="match status" value="1"/>
</dbReference>
<feature type="modified residue" description="4-aspartylphosphate" evidence="7">
    <location>
        <position position="56"/>
    </location>
</feature>
<dbReference type="SUPFAM" id="SSF52540">
    <property type="entry name" value="P-loop containing nucleoside triphosphate hydrolases"/>
    <property type="match status" value="1"/>
</dbReference>
<dbReference type="GO" id="GO:0005524">
    <property type="term" value="F:ATP binding"/>
    <property type="evidence" value="ECO:0007669"/>
    <property type="project" value="UniProtKB-KW"/>
</dbReference>
<keyword evidence="7" id="KW-0597">Phosphoprotein</keyword>
<proteinExistence type="predicted"/>
<keyword evidence="4" id="KW-0805">Transcription regulation</keyword>
<evidence type="ECO:0000256" key="3">
    <source>
        <dbReference type="ARBA" id="ARBA00023012"/>
    </source>
</evidence>
<dbReference type="HOGENOM" id="CLU_000445_0_6_5"/>
<dbReference type="Proteomes" id="UP000006230">
    <property type="component" value="Unassembled WGS sequence"/>
</dbReference>
<dbReference type="eggNOG" id="COG2204">
    <property type="taxonomic scope" value="Bacteria"/>
</dbReference>